<name>A0AAV7PJP0_PLEWA</name>
<organism evidence="1 2">
    <name type="scientific">Pleurodeles waltl</name>
    <name type="common">Iberian ribbed newt</name>
    <dbReference type="NCBI Taxonomy" id="8319"/>
    <lineage>
        <taxon>Eukaryota</taxon>
        <taxon>Metazoa</taxon>
        <taxon>Chordata</taxon>
        <taxon>Craniata</taxon>
        <taxon>Vertebrata</taxon>
        <taxon>Euteleostomi</taxon>
        <taxon>Amphibia</taxon>
        <taxon>Batrachia</taxon>
        <taxon>Caudata</taxon>
        <taxon>Salamandroidea</taxon>
        <taxon>Salamandridae</taxon>
        <taxon>Pleurodelinae</taxon>
        <taxon>Pleurodeles</taxon>
    </lineage>
</organism>
<evidence type="ECO:0000313" key="2">
    <source>
        <dbReference type="Proteomes" id="UP001066276"/>
    </source>
</evidence>
<comment type="caution">
    <text evidence="1">The sequence shown here is derived from an EMBL/GenBank/DDBJ whole genome shotgun (WGS) entry which is preliminary data.</text>
</comment>
<keyword evidence="2" id="KW-1185">Reference proteome</keyword>
<dbReference type="Proteomes" id="UP001066276">
    <property type="component" value="Chromosome 7"/>
</dbReference>
<proteinExistence type="predicted"/>
<protein>
    <submittedName>
        <fullName evidence="1">Uncharacterized protein</fullName>
    </submittedName>
</protein>
<accession>A0AAV7PJP0</accession>
<dbReference type="AlphaFoldDB" id="A0AAV7PJP0"/>
<sequence>MELTWRCGTRGSSCRLHYMERCGAIIFTYVRHIEAVTAIGDAATQRLRVAAKIDTWREKFPKLFTRELGCLKKFEHRIIVKAGFVPKTHKVRNVPLALREQLKEELDRL</sequence>
<gene>
    <name evidence="1" type="ORF">NDU88_005970</name>
</gene>
<reference evidence="1" key="1">
    <citation type="journal article" date="2022" name="bioRxiv">
        <title>Sequencing and chromosome-scale assembly of the giantPleurodeles waltlgenome.</title>
        <authorList>
            <person name="Brown T."/>
            <person name="Elewa A."/>
            <person name="Iarovenko S."/>
            <person name="Subramanian E."/>
            <person name="Araus A.J."/>
            <person name="Petzold A."/>
            <person name="Susuki M."/>
            <person name="Suzuki K.-i.T."/>
            <person name="Hayashi T."/>
            <person name="Toyoda A."/>
            <person name="Oliveira C."/>
            <person name="Osipova E."/>
            <person name="Leigh N.D."/>
            <person name="Simon A."/>
            <person name="Yun M.H."/>
        </authorList>
    </citation>
    <scope>NUCLEOTIDE SEQUENCE</scope>
    <source>
        <strain evidence="1">20211129_DDA</strain>
        <tissue evidence="1">Liver</tissue>
    </source>
</reference>
<evidence type="ECO:0000313" key="1">
    <source>
        <dbReference type="EMBL" id="KAJ1127571.1"/>
    </source>
</evidence>
<dbReference type="EMBL" id="JANPWB010000011">
    <property type="protein sequence ID" value="KAJ1127571.1"/>
    <property type="molecule type" value="Genomic_DNA"/>
</dbReference>